<reference evidence="16 17" key="1">
    <citation type="submission" date="2018-11" db="EMBL/GenBank/DDBJ databases">
        <title>Complete Genome Sequence of Vbrio mediterranei 117-T6: a Potential Pathogen Bacteria Isolated from the Conchocelis of Pyropia.</title>
        <authorList>
            <person name="Liu Q."/>
        </authorList>
    </citation>
    <scope>NUCLEOTIDE SEQUENCE [LARGE SCALE GENOMIC DNA]</scope>
    <source>
        <strain evidence="16 17">117-T6</strain>
    </source>
</reference>
<dbReference type="CDD" id="cd01166">
    <property type="entry name" value="KdgK"/>
    <property type="match status" value="1"/>
</dbReference>
<comment type="pathway">
    <text evidence="7">Carbohydrate acid metabolism; 2-dehydro-3-deoxy-D-gluconate degradation; D-glyceraldehyde 3-phosphate and pyruvate from 2-dehydro-3-deoxy-D-gluconate: step 1/2.</text>
</comment>
<evidence type="ECO:0000313" key="17">
    <source>
        <dbReference type="Proteomes" id="UP000279760"/>
    </source>
</evidence>
<dbReference type="PANTHER" id="PTHR43085:SF15">
    <property type="entry name" value="2-DEHYDRO-3-DEOXYGLUCONOKINASE"/>
    <property type="match status" value="1"/>
</dbReference>
<feature type="domain" description="Carbohydrate kinase PfkB" evidence="15">
    <location>
        <begin position="18"/>
        <end position="298"/>
    </location>
</feature>
<evidence type="ECO:0000256" key="6">
    <source>
        <dbReference type="ARBA" id="ARBA00023277"/>
    </source>
</evidence>
<evidence type="ECO:0000256" key="14">
    <source>
        <dbReference type="ARBA" id="ARBA00080545"/>
    </source>
</evidence>
<keyword evidence="5" id="KW-0067">ATP-binding</keyword>
<dbReference type="GO" id="GO:0006974">
    <property type="term" value="P:DNA damage response"/>
    <property type="evidence" value="ECO:0007669"/>
    <property type="project" value="TreeGrafter"/>
</dbReference>
<evidence type="ECO:0000259" key="15">
    <source>
        <dbReference type="Pfam" id="PF00294"/>
    </source>
</evidence>
<evidence type="ECO:0000256" key="13">
    <source>
        <dbReference type="ARBA" id="ARBA00075711"/>
    </source>
</evidence>
<dbReference type="Pfam" id="PF00294">
    <property type="entry name" value="PfkB"/>
    <property type="match status" value="1"/>
</dbReference>
<dbReference type="InterPro" id="IPR011611">
    <property type="entry name" value="PfkB_dom"/>
</dbReference>
<dbReference type="RefSeq" id="WP_124941859.1">
    <property type="nucleotide sequence ID" value="NZ_CP033578.1"/>
</dbReference>
<gene>
    <name evidence="16" type="ORF">ECB94_23595</name>
</gene>
<keyword evidence="4 16" id="KW-0418">Kinase</keyword>
<evidence type="ECO:0000256" key="8">
    <source>
        <dbReference type="ARBA" id="ARBA00044254"/>
    </source>
</evidence>
<dbReference type="InterPro" id="IPR029056">
    <property type="entry name" value="Ribokinase-like"/>
</dbReference>
<dbReference type="EC" id="2.7.1.45" evidence="11"/>
<evidence type="ECO:0000313" key="16">
    <source>
        <dbReference type="EMBL" id="AYV24248.1"/>
    </source>
</evidence>
<dbReference type="Gene3D" id="3.40.1190.20">
    <property type="match status" value="1"/>
</dbReference>
<evidence type="ECO:0000256" key="5">
    <source>
        <dbReference type="ARBA" id="ARBA00022840"/>
    </source>
</evidence>
<dbReference type="GO" id="GO:0019698">
    <property type="term" value="P:D-galacturonate catabolic process"/>
    <property type="evidence" value="ECO:0007669"/>
    <property type="project" value="TreeGrafter"/>
</dbReference>
<dbReference type="GO" id="GO:0008673">
    <property type="term" value="F:2-dehydro-3-deoxygluconokinase activity"/>
    <property type="evidence" value="ECO:0007669"/>
    <property type="project" value="UniProtKB-EC"/>
</dbReference>
<dbReference type="SUPFAM" id="SSF53613">
    <property type="entry name" value="Ribokinase-like"/>
    <property type="match status" value="1"/>
</dbReference>
<dbReference type="InterPro" id="IPR050306">
    <property type="entry name" value="PfkB_Carbo_kinase"/>
</dbReference>
<proteinExistence type="inferred from homology"/>
<dbReference type="Proteomes" id="UP000279760">
    <property type="component" value="Chromosome 2"/>
</dbReference>
<protein>
    <recommendedName>
        <fullName evidence="12">2-dehydro-3-deoxygluconokinase</fullName>
        <ecNumber evidence="11">2.7.1.45</ecNumber>
    </recommendedName>
    <alternativeName>
        <fullName evidence="13">2-keto-3-deoxygluconokinase</fullName>
    </alternativeName>
    <alternativeName>
        <fullName evidence="14">3-deoxy-2-oxo-D-gluconate kinase</fullName>
    </alternativeName>
    <alternativeName>
        <fullName evidence="8">KDG kinase</fullName>
    </alternativeName>
</protein>
<keyword evidence="2" id="KW-0808">Transferase</keyword>
<comment type="similarity">
    <text evidence="1">Belongs to the carbohydrate kinase PfkB family.</text>
</comment>
<evidence type="ECO:0000256" key="11">
    <source>
        <dbReference type="ARBA" id="ARBA00066369"/>
    </source>
</evidence>
<accession>A0A3G4VJS7</accession>
<keyword evidence="3" id="KW-0547">Nucleotide-binding</keyword>
<evidence type="ECO:0000256" key="12">
    <source>
        <dbReference type="ARBA" id="ARBA00067931"/>
    </source>
</evidence>
<keyword evidence="6" id="KW-0119">Carbohydrate metabolism</keyword>
<dbReference type="EMBL" id="CP033578">
    <property type="protein sequence ID" value="AYV24248.1"/>
    <property type="molecule type" value="Genomic_DNA"/>
</dbReference>
<dbReference type="GO" id="GO:0005829">
    <property type="term" value="C:cytosol"/>
    <property type="evidence" value="ECO:0007669"/>
    <property type="project" value="TreeGrafter"/>
</dbReference>
<evidence type="ECO:0000256" key="4">
    <source>
        <dbReference type="ARBA" id="ARBA00022777"/>
    </source>
</evidence>
<comment type="function">
    <text evidence="10">Catalyzes the phosphorylation of 2-keto-3-deoxygluconate (KDG) to produce 2-keto-3-deoxy-6-phosphogluconate (KDPG).</text>
</comment>
<dbReference type="GO" id="GO:0042840">
    <property type="term" value="P:D-glucuronate catabolic process"/>
    <property type="evidence" value="ECO:0007669"/>
    <property type="project" value="TreeGrafter"/>
</dbReference>
<evidence type="ECO:0000256" key="1">
    <source>
        <dbReference type="ARBA" id="ARBA00010688"/>
    </source>
</evidence>
<comment type="catalytic activity">
    <reaction evidence="9">
        <text>2-dehydro-3-deoxy-D-gluconate + ATP = 2-dehydro-3-deoxy-6-phospho-D-gluconate + ADP + H(+)</text>
        <dbReference type="Rhea" id="RHEA:14797"/>
        <dbReference type="ChEBI" id="CHEBI:15378"/>
        <dbReference type="ChEBI" id="CHEBI:30616"/>
        <dbReference type="ChEBI" id="CHEBI:57569"/>
        <dbReference type="ChEBI" id="CHEBI:57990"/>
        <dbReference type="ChEBI" id="CHEBI:456216"/>
        <dbReference type="EC" id="2.7.1.45"/>
    </reaction>
</comment>
<evidence type="ECO:0000256" key="2">
    <source>
        <dbReference type="ARBA" id="ARBA00022679"/>
    </source>
</evidence>
<sequence length="306" mass="34146">MKVAFFGECMVELSGEPLRRTFGGDTLNTALYLARLGRNRGIDVSYATGLGEDKLSVEMKRAWNDEYIDTSLIETVSDKQPGLYLVETDVNGERTFLYWRNDSAAKYYFDNVVSKLEVALAANQHDALYLSGISLAILNNSARKRMLTMAKHHHESGKKVIFDNNFRPQLWSSSDARQWYEKLLPYVDIALLTEDDDREIWGTEESIESRCERFEIAEVVIKRGCEPCKVITRENNQINTHIVAASKVANVIDTCAAGDSFAAGYLSVRLSGQSCELSAEFAHSVAAIVIQHPGAIVPLGAMDHLL</sequence>
<dbReference type="InterPro" id="IPR002173">
    <property type="entry name" value="Carboh/pur_kinase_PfkB_CS"/>
</dbReference>
<dbReference type="AlphaFoldDB" id="A0A3G4VJS7"/>
<dbReference type="PANTHER" id="PTHR43085">
    <property type="entry name" value="HEXOKINASE FAMILY MEMBER"/>
    <property type="match status" value="1"/>
</dbReference>
<evidence type="ECO:0000256" key="3">
    <source>
        <dbReference type="ARBA" id="ARBA00022741"/>
    </source>
</evidence>
<evidence type="ECO:0000256" key="7">
    <source>
        <dbReference type="ARBA" id="ARBA00043951"/>
    </source>
</evidence>
<evidence type="ECO:0000256" key="10">
    <source>
        <dbReference type="ARBA" id="ARBA00054997"/>
    </source>
</evidence>
<name>A0A3G4VJS7_9VIBR</name>
<dbReference type="GO" id="GO:0005524">
    <property type="term" value="F:ATP binding"/>
    <property type="evidence" value="ECO:0007669"/>
    <property type="project" value="UniProtKB-KW"/>
</dbReference>
<dbReference type="FunFam" id="3.40.1190.20:FF:000011">
    <property type="entry name" value="2-dehydro-3-deoxygluconokinase, putative"/>
    <property type="match status" value="1"/>
</dbReference>
<evidence type="ECO:0000256" key="9">
    <source>
        <dbReference type="ARBA" id="ARBA00050729"/>
    </source>
</evidence>
<dbReference type="PROSITE" id="PS00584">
    <property type="entry name" value="PFKB_KINASES_2"/>
    <property type="match status" value="1"/>
</dbReference>
<organism evidence="16 17">
    <name type="scientific">Vibrio mediterranei</name>
    <dbReference type="NCBI Taxonomy" id="689"/>
    <lineage>
        <taxon>Bacteria</taxon>
        <taxon>Pseudomonadati</taxon>
        <taxon>Pseudomonadota</taxon>
        <taxon>Gammaproteobacteria</taxon>
        <taxon>Vibrionales</taxon>
        <taxon>Vibrionaceae</taxon>
        <taxon>Vibrio</taxon>
    </lineage>
</organism>